<feature type="domain" description="Aminoglycoside phosphotransferase" evidence="1">
    <location>
        <begin position="116"/>
        <end position="169"/>
    </location>
</feature>
<name>A0ABU2J6M8_9ACTN</name>
<dbReference type="EMBL" id="JAVREH010000002">
    <property type="protein sequence ID" value="MDT0260149.1"/>
    <property type="molecule type" value="Genomic_DNA"/>
</dbReference>
<evidence type="ECO:0000259" key="1">
    <source>
        <dbReference type="Pfam" id="PF01636"/>
    </source>
</evidence>
<dbReference type="InterPro" id="IPR002575">
    <property type="entry name" value="Aminoglycoside_PTrfase"/>
</dbReference>
<comment type="caution">
    <text evidence="2">The sequence shown here is derived from an EMBL/GenBank/DDBJ whole genome shotgun (WGS) entry which is preliminary data.</text>
</comment>
<sequence length="265" mass="28727">MSPLGRPVSLGGGVANRGQVFRLGAAVRRPVTPHSPATHALLRHLSRAGFDGAPRLLSADDRMEMLSWIPGVAARNPLPGWSLSDASLVSVAVLVRRFHDAVRGFDGGPHHWPRPVPPAYSDGLVGHNDLHPGNIVFDGERAVGLIDFDLAGPSGVVWDLATVARCWCPLVADADLPDGFVQGPERRYDRLVMLLDAYGLNRAGRVAVAESLVDNHDWTYRIVTDAASAGHPGFREYWAGVAARTSRARQWAVDHQAELIKAVRR</sequence>
<accession>A0ABU2J6M8</accession>
<dbReference type="Gene3D" id="3.90.1200.10">
    <property type="match status" value="1"/>
</dbReference>
<organism evidence="2 3">
    <name type="scientific">Jatrophihabitans lederbergiae</name>
    <dbReference type="NCBI Taxonomy" id="3075547"/>
    <lineage>
        <taxon>Bacteria</taxon>
        <taxon>Bacillati</taxon>
        <taxon>Actinomycetota</taxon>
        <taxon>Actinomycetes</taxon>
        <taxon>Jatrophihabitantales</taxon>
        <taxon>Jatrophihabitantaceae</taxon>
        <taxon>Jatrophihabitans</taxon>
    </lineage>
</organism>
<gene>
    <name evidence="2" type="ORF">RM423_01950</name>
</gene>
<dbReference type="Proteomes" id="UP001183176">
    <property type="component" value="Unassembled WGS sequence"/>
</dbReference>
<evidence type="ECO:0000313" key="3">
    <source>
        <dbReference type="Proteomes" id="UP001183176"/>
    </source>
</evidence>
<evidence type="ECO:0000313" key="2">
    <source>
        <dbReference type="EMBL" id="MDT0260149.1"/>
    </source>
</evidence>
<proteinExistence type="predicted"/>
<dbReference type="InterPro" id="IPR011009">
    <property type="entry name" value="Kinase-like_dom_sf"/>
</dbReference>
<keyword evidence="3" id="KW-1185">Reference proteome</keyword>
<dbReference type="SUPFAM" id="SSF56112">
    <property type="entry name" value="Protein kinase-like (PK-like)"/>
    <property type="match status" value="1"/>
</dbReference>
<dbReference type="Pfam" id="PF01636">
    <property type="entry name" value="APH"/>
    <property type="match status" value="1"/>
</dbReference>
<dbReference type="RefSeq" id="WP_311421310.1">
    <property type="nucleotide sequence ID" value="NZ_JAVREH010000002.1"/>
</dbReference>
<protein>
    <submittedName>
        <fullName evidence="2">Phosphotransferase</fullName>
    </submittedName>
</protein>
<reference evidence="3" key="1">
    <citation type="submission" date="2023-07" db="EMBL/GenBank/DDBJ databases">
        <title>30 novel species of actinomycetes from the DSMZ collection.</title>
        <authorList>
            <person name="Nouioui I."/>
        </authorList>
    </citation>
    <scope>NUCLEOTIDE SEQUENCE [LARGE SCALE GENOMIC DNA]</scope>
    <source>
        <strain evidence="3">DSM 44399</strain>
    </source>
</reference>